<dbReference type="GO" id="GO:0016757">
    <property type="term" value="F:glycosyltransferase activity"/>
    <property type="evidence" value="ECO:0007669"/>
    <property type="project" value="UniProtKB-KW"/>
</dbReference>
<evidence type="ECO:0000256" key="3">
    <source>
        <dbReference type="ARBA" id="ARBA00022679"/>
    </source>
</evidence>
<dbReference type="SUPFAM" id="SSF53448">
    <property type="entry name" value="Nucleotide-diphospho-sugar transferases"/>
    <property type="match status" value="1"/>
</dbReference>
<dbReference type="InterPro" id="IPR029044">
    <property type="entry name" value="Nucleotide-diphossugar_trans"/>
</dbReference>
<evidence type="ECO:0000256" key="2">
    <source>
        <dbReference type="ARBA" id="ARBA00022676"/>
    </source>
</evidence>
<name>A0ABW5LVK3_9FLAO</name>
<keyword evidence="6" id="KW-1185">Reference proteome</keyword>
<proteinExistence type="inferred from homology"/>
<keyword evidence="3 5" id="KW-0808">Transferase</keyword>
<accession>A0ABW5LVK3</accession>
<dbReference type="PANTHER" id="PTHR43630:SF1">
    <property type="entry name" value="POLY-BETA-1,6-N-ACETYL-D-GLUCOSAMINE SYNTHASE"/>
    <property type="match status" value="1"/>
</dbReference>
<dbReference type="InterPro" id="IPR001173">
    <property type="entry name" value="Glyco_trans_2-like"/>
</dbReference>
<evidence type="ECO:0000313" key="6">
    <source>
        <dbReference type="Proteomes" id="UP001597508"/>
    </source>
</evidence>
<gene>
    <name evidence="5" type="ORF">ACFSRZ_11960</name>
</gene>
<sequence length="286" mass="33819">MKNYNYVIITSVKDEEDVIEKTIESVVQQTTLPKEWLIVDDNSVDSTLEIVKKYSKQYEWIKYCKNTKITTEEKGARIASIINTYLQSIEFKEYDFFSKLDGDLLLPEDFFEKVISHFKLDPKLGIASGSLIYEGKKEKNIYEDLTRGATKFYRRECYLDIGGLQLTTGWDTIDNIIAQNKGWKTKVLDVWFDHLEEEGASQGFVKKYYNVGRYCGKIPYHSWYFLLKLIYRITDKPYVISTLILTYGYIKTRFIKRERPFPREVTKYFRNKQQKLLIEGIKSYLS</sequence>
<reference evidence="6" key="1">
    <citation type="journal article" date="2019" name="Int. J. Syst. Evol. Microbiol.">
        <title>The Global Catalogue of Microorganisms (GCM) 10K type strain sequencing project: providing services to taxonomists for standard genome sequencing and annotation.</title>
        <authorList>
            <consortium name="The Broad Institute Genomics Platform"/>
            <consortium name="The Broad Institute Genome Sequencing Center for Infectious Disease"/>
            <person name="Wu L."/>
            <person name="Ma J."/>
        </authorList>
    </citation>
    <scope>NUCLEOTIDE SEQUENCE [LARGE SCALE GENOMIC DNA]</scope>
    <source>
        <strain evidence="6">KCTC 52127</strain>
    </source>
</reference>
<evidence type="ECO:0000313" key="5">
    <source>
        <dbReference type="EMBL" id="MFD2568093.1"/>
    </source>
</evidence>
<comment type="similarity">
    <text evidence="1">Belongs to the glycosyltransferase 2 family.</text>
</comment>
<dbReference type="Proteomes" id="UP001597508">
    <property type="component" value="Unassembled WGS sequence"/>
</dbReference>
<evidence type="ECO:0000259" key="4">
    <source>
        <dbReference type="Pfam" id="PF00535"/>
    </source>
</evidence>
<dbReference type="RefSeq" id="WP_379666802.1">
    <property type="nucleotide sequence ID" value="NZ_JBHULH010000008.1"/>
</dbReference>
<dbReference type="Pfam" id="PF00535">
    <property type="entry name" value="Glycos_transf_2"/>
    <property type="match status" value="1"/>
</dbReference>
<feature type="domain" description="Glycosyltransferase 2-like" evidence="4">
    <location>
        <begin position="8"/>
        <end position="144"/>
    </location>
</feature>
<dbReference type="EMBL" id="JBHULH010000008">
    <property type="protein sequence ID" value="MFD2568093.1"/>
    <property type="molecule type" value="Genomic_DNA"/>
</dbReference>
<keyword evidence="2 5" id="KW-0328">Glycosyltransferase</keyword>
<dbReference type="EC" id="2.4.-.-" evidence="5"/>
<comment type="caution">
    <text evidence="5">The sequence shown here is derived from an EMBL/GenBank/DDBJ whole genome shotgun (WGS) entry which is preliminary data.</text>
</comment>
<organism evidence="5 6">
    <name type="scientific">Pseudotenacibaculum haliotis</name>
    <dbReference type="NCBI Taxonomy" id="1862138"/>
    <lineage>
        <taxon>Bacteria</taxon>
        <taxon>Pseudomonadati</taxon>
        <taxon>Bacteroidota</taxon>
        <taxon>Flavobacteriia</taxon>
        <taxon>Flavobacteriales</taxon>
        <taxon>Flavobacteriaceae</taxon>
        <taxon>Pseudotenacibaculum</taxon>
    </lineage>
</organism>
<dbReference type="PANTHER" id="PTHR43630">
    <property type="entry name" value="POLY-BETA-1,6-N-ACETYL-D-GLUCOSAMINE SYNTHASE"/>
    <property type="match status" value="1"/>
</dbReference>
<evidence type="ECO:0000256" key="1">
    <source>
        <dbReference type="ARBA" id="ARBA00006739"/>
    </source>
</evidence>
<dbReference type="Gene3D" id="3.90.550.10">
    <property type="entry name" value="Spore Coat Polysaccharide Biosynthesis Protein SpsA, Chain A"/>
    <property type="match status" value="1"/>
</dbReference>
<protein>
    <submittedName>
        <fullName evidence="5">Glycosyltransferase</fullName>
        <ecNumber evidence="5">2.4.-.-</ecNumber>
    </submittedName>
</protein>
<dbReference type="CDD" id="cd00761">
    <property type="entry name" value="Glyco_tranf_GTA_type"/>
    <property type="match status" value="1"/>
</dbReference>